<evidence type="ECO:0000313" key="2">
    <source>
        <dbReference type="EMBL" id="TCN75716.1"/>
    </source>
</evidence>
<dbReference type="PANTHER" id="PTHR45431:SF3">
    <property type="entry name" value="RHODANESE-LIKE DOMAIN-CONTAINING PROTEIN 15, CHLOROPLASTIC"/>
    <property type="match status" value="1"/>
</dbReference>
<sequence>MLQSALSRYSGIVAANTCWELIRQGAQILDVRSPAEFAQGHLSQAVNVPLNQLDTWIKQQQNKQQPFVLYCAAGIRAQMGCDILRANGFGCAVNGGSLQDLLYSQPAA</sequence>
<dbReference type="CDD" id="cd00158">
    <property type="entry name" value="RHOD"/>
    <property type="match status" value="1"/>
</dbReference>
<evidence type="ECO:0000259" key="1">
    <source>
        <dbReference type="PROSITE" id="PS50206"/>
    </source>
</evidence>
<dbReference type="InterPro" id="IPR001763">
    <property type="entry name" value="Rhodanese-like_dom"/>
</dbReference>
<protein>
    <submittedName>
        <fullName evidence="2">Rhodanese-related sulfurtransferase</fullName>
    </submittedName>
</protein>
<accession>A0A4R2FBM8</accession>
<dbReference type="AlphaFoldDB" id="A0A4R2FBM8"/>
<dbReference type="SMART" id="SM00450">
    <property type="entry name" value="RHOD"/>
    <property type="match status" value="1"/>
</dbReference>
<dbReference type="SUPFAM" id="SSF52821">
    <property type="entry name" value="Rhodanese/Cell cycle control phosphatase"/>
    <property type="match status" value="1"/>
</dbReference>
<keyword evidence="2" id="KW-0808">Transferase</keyword>
<dbReference type="Gene3D" id="3.40.250.10">
    <property type="entry name" value="Rhodanese-like domain"/>
    <property type="match status" value="1"/>
</dbReference>
<proteinExistence type="predicted"/>
<dbReference type="Pfam" id="PF00581">
    <property type="entry name" value="Rhodanese"/>
    <property type="match status" value="1"/>
</dbReference>
<gene>
    <name evidence="2" type="ORF">EDC91_1681</name>
</gene>
<dbReference type="PROSITE" id="PS50206">
    <property type="entry name" value="RHODANESE_3"/>
    <property type="match status" value="1"/>
</dbReference>
<comment type="caution">
    <text evidence="2">The sequence shown here is derived from an EMBL/GenBank/DDBJ whole genome shotgun (WGS) entry which is preliminary data.</text>
</comment>
<dbReference type="OrthoDB" id="9814704at2"/>
<dbReference type="RefSeq" id="WP_133040728.1">
    <property type="nucleotide sequence ID" value="NZ_SLWF01000068.1"/>
</dbReference>
<reference evidence="2 3" key="1">
    <citation type="submission" date="2019-03" db="EMBL/GenBank/DDBJ databases">
        <title>Freshwater and sediment microbial communities from various areas in North America, analyzing microbe dynamics in response to fracking.</title>
        <authorList>
            <person name="Lamendella R."/>
        </authorList>
    </citation>
    <scope>NUCLEOTIDE SEQUENCE [LARGE SCALE GENOMIC DNA]</scope>
    <source>
        <strain evidence="2 3">74A</strain>
    </source>
</reference>
<organism evidence="2 3">
    <name type="scientific">Shewanella fodinae</name>
    <dbReference type="NCBI Taxonomy" id="552357"/>
    <lineage>
        <taxon>Bacteria</taxon>
        <taxon>Pseudomonadati</taxon>
        <taxon>Pseudomonadota</taxon>
        <taxon>Gammaproteobacteria</taxon>
        <taxon>Alteromonadales</taxon>
        <taxon>Shewanellaceae</taxon>
        <taxon>Shewanella</taxon>
    </lineage>
</organism>
<name>A0A4R2FBM8_9GAMM</name>
<dbReference type="Proteomes" id="UP000294832">
    <property type="component" value="Unassembled WGS sequence"/>
</dbReference>
<dbReference type="InterPro" id="IPR036873">
    <property type="entry name" value="Rhodanese-like_dom_sf"/>
</dbReference>
<evidence type="ECO:0000313" key="3">
    <source>
        <dbReference type="Proteomes" id="UP000294832"/>
    </source>
</evidence>
<dbReference type="GO" id="GO:0016740">
    <property type="term" value="F:transferase activity"/>
    <property type="evidence" value="ECO:0007669"/>
    <property type="project" value="UniProtKB-KW"/>
</dbReference>
<keyword evidence="3" id="KW-1185">Reference proteome</keyword>
<dbReference type="EMBL" id="SLWF01000068">
    <property type="protein sequence ID" value="TCN75716.1"/>
    <property type="molecule type" value="Genomic_DNA"/>
</dbReference>
<dbReference type="InterPro" id="IPR052367">
    <property type="entry name" value="Thiosulfate_ST/Rhodanese-like"/>
</dbReference>
<feature type="domain" description="Rhodanese" evidence="1">
    <location>
        <begin position="22"/>
        <end position="106"/>
    </location>
</feature>
<dbReference type="PANTHER" id="PTHR45431">
    <property type="entry name" value="RHODANESE-LIKE DOMAIN-CONTAINING PROTEIN 15, CHLOROPLASTIC"/>
    <property type="match status" value="1"/>
</dbReference>